<protein>
    <submittedName>
        <fullName evidence="1">Uncharacterized protein</fullName>
    </submittedName>
</protein>
<evidence type="ECO:0000313" key="2">
    <source>
        <dbReference type="Proteomes" id="UP000321258"/>
    </source>
</evidence>
<dbReference type="EMBL" id="BJZT01000067">
    <property type="protein sequence ID" value="GEP01909.1"/>
    <property type="molecule type" value="Genomic_DNA"/>
</dbReference>
<dbReference type="Proteomes" id="UP000321258">
    <property type="component" value="Unassembled WGS sequence"/>
</dbReference>
<name>A0A512IWD0_9HYPH</name>
<sequence>MSDITERLNELKAKVDTYTNVRAAELAAGVANANKARDVDNEADHDAALAAINEISGKLKIFSPSIRATAQLWCPCIGHGRRLKDGTSTK</sequence>
<dbReference type="RefSeq" id="WP_147082610.1">
    <property type="nucleotide sequence ID" value="NZ_BJZT01000067.1"/>
</dbReference>
<accession>A0A512IWD0</accession>
<organism evidence="1 2">
    <name type="scientific">Methylobacterium haplocladii</name>
    <dbReference type="NCBI Taxonomy" id="1176176"/>
    <lineage>
        <taxon>Bacteria</taxon>
        <taxon>Pseudomonadati</taxon>
        <taxon>Pseudomonadota</taxon>
        <taxon>Alphaproteobacteria</taxon>
        <taxon>Hyphomicrobiales</taxon>
        <taxon>Methylobacteriaceae</taxon>
        <taxon>Methylobacterium</taxon>
    </lineage>
</organism>
<keyword evidence="2" id="KW-1185">Reference proteome</keyword>
<comment type="caution">
    <text evidence="1">The sequence shown here is derived from an EMBL/GenBank/DDBJ whole genome shotgun (WGS) entry which is preliminary data.</text>
</comment>
<dbReference type="AlphaFoldDB" id="A0A512IWD0"/>
<gene>
    <name evidence="1" type="ORF">MHA02_42960</name>
</gene>
<proteinExistence type="predicted"/>
<reference evidence="1 2" key="1">
    <citation type="submission" date="2019-07" db="EMBL/GenBank/DDBJ databases">
        <title>Whole genome shotgun sequence of Methylobacterium haplocladii NBRC 107714.</title>
        <authorList>
            <person name="Hosoyama A."/>
            <person name="Uohara A."/>
            <person name="Ohji S."/>
            <person name="Ichikawa N."/>
        </authorList>
    </citation>
    <scope>NUCLEOTIDE SEQUENCE [LARGE SCALE GENOMIC DNA]</scope>
    <source>
        <strain evidence="1 2">NBRC 107714</strain>
    </source>
</reference>
<evidence type="ECO:0000313" key="1">
    <source>
        <dbReference type="EMBL" id="GEP01909.1"/>
    </source>
</evidence>